<organism evidence="2 3">
    <name type="scientific">Fontibacillus phaseoli</name>
    <dbReference type="NCBI Taxonomy" id="1416533"/>
    <lineage>
        <taxon>Bacteria</taxon>
        <taxon>Bacillati</taxon>
        <taxon>Bacillota</taxon>
        <taxon>Bacilli</taxon>
        <taxon>Bacillales</taxon>
        <taxon>Paenibacillaceae</taxon>
        <taxon>Fontibacillus</taxon>
    </lineage>
</organism>
<dbReference type="InterPro" id="IPR024705">
    <property type="entry name" value="Ssp411"/>
</dbReference>
<dbReference type="Proteomes" id="UP000253090">
    <property type="component" value="Unassembled WGS sequence"/>
</dbReference>
<dbReference type="PANTHER" id="PTHR42899">
    <property type="entry name" value="SPERMATOGENESIS-ASSOCIATED PROTEIN 20"/>
    <property type="match status" value="1"/>
</dbReference>
<dbReference type="OrthoDB" id="9762614at2"/>
<dbReference type="AlphaFoldDB" id="A0A369BUQ0"/>
<keyword evidence="3" id="KW-1185">Reference proteome</keyword>
<proteinExistence type="predicted"/>
<evidence type="ECO:0000313" key="2">
    <source>
        <dbReference type="EMBL" id="RCX23334.1"/>
    </source>
</evidence>
<dbReference type="InterPro" id="IPR004879">
    <property type="entry name" value="Ssp411-like_TRX"/>
</dbReference>
<protein>
    <submittedName>
        <fullName evidence="2">Uncharacterized protein DUF255</fullName>
    </submittedName>
</protein>
<dbReference type="PANTHER" id="PTHR42899:SF1">
    <property type="entry name" value="SPERMATOGENESIS-ASSOCIATED PROTEIN 20"/>
    <property type="match status" value="1"/>
</dbReference>
<evidence type="ECO:0000259" key="1">
    <source>
        <dbReference type="Pfam" id="PF03190"/>
    </source>
</evidence>
<dbReference type="Pfam" id="PF03190">
    <property type="entry name" value="Thioredox_DsbH"/>
    <property type="match status" value="1"/>
</dbReference>
<feature type="domain" description="Spermatogenesis-associated protein 20-like TRX" evidence="1">
    <location>
        <begin position="7"/>
        <end position="40"/>
    </location>
</feature>
<gene>
    <name evidence="2" type="ORF">DFP94_101931</name>
</gene>
<name>A0A369BUQ0_9BACL</name>
<evidence type="ECO:0000313" key="3">
    <source>
        <dbReference type="Proteomes" id="UP000253090"/>
    </source>
</evidence>
<accession>A0A369BUQ0</accession>
<dbReference type="Gene3D" id="3.40.30.10">
    <property type="entry name" value="Glutaredoxin"/>
    <property type="match status" value="1"/>
</dbReference>
<dbReference type="EMBL" id="QPJW01000001">
    <property type="protein sequence ID" value="RCX23334.1"/>
    <property type="molecule type" value="Genomic_DNA"/>
</dbReference>
<reference evidence="2 3" key="1">
    <citation type="submission" date="2018-07" db="EMBL/GenBank/DDBJ databases">
        <title>Genomic Encyclopedia of Type Strains, Phase III (KMG-III): the genomes of soil and plant-associated and newly described type strains.</title>
        <authorList>
            <person name="Whitman W."/>
        </authorList>
    </citation>
    <scope>NUCLEOTIDE SEQUENCE [LARGE SCALE GENOMIC DNA]</scope>
    <source>
        <strain evidence="2 3">CECT 8333</strain>
    </source>
</reference>
<comment type="caution">
    <text evidence="2">The sequence shown here is derived from an EMBL/GenBank/DDBJ whole genome shotgun (WGS) entry which is preliminary data.</text>
</comment>
<sequence>MTTLKVPNRLANGKSPYLLQDAQNSVDWFPWSEQAFDKAKIALLRKNSK</sequence>